<comment type="subcellular location">
    <subcellularLocation>
        <location evidence="1">Membrane</location>
        <topology evidence="1">Multi-pass membrane protein</topology>
    </subcellularLocation>
</comment>
<evidence type="ECO:0000313" key="8">
    <source>
        <dbReference type="Proteomes" id="UP000440713"/>
    </source>
</evidence>
<feature type="domain" description="Ferric oxidoreductase" evidence="6">
    <location>
        <begin position="88"/>
        <end position="184"/>
    </location>
</feature>
<keyword evidence="2 5" id="KW-0812">Transmembrane</keyword>
<sequence length="234" mass="26994">MIIASTMIVIILSYIFSRQIKEYSGSLYLIFGCFSFIVILHRILIFNGYSVEYTPILDTIVKSIDSGALGGAIFIVVMYMGVFNMNNNFEKRLRRLRGELSIIGTIFTLPHNIHYLFEYIFNSQAILNMKTSTKIICLIMFMAGLIAIIIMIPLFITSFIKVKRRIPGKTWKYIQNFAYIFYAAVFVQVAMVYIGKPSSLARNLSMLFYMVIFISYTYKKFILNSSKKLIRQGV</sequence>
<evidence type="ECO:0000313" key="7">
    <source>
        <dbReference type="EMBL" id="MST62436.1"/>
    </source>
</evidence>
<dbReference type="EMBL" id="VUNE01000002">
    <property type="protein sequence ID" value="MST62436.1"/>
    <property type="molecule type" value="Genomic_DNA"/>
</dbReference>
<feature type="transmembrane region" description="Helical" evidence="5">
    <location>
        <begin position="96"/>
        <end position="113"/>
    </location>
</feature>
<feature type="transmembrane region" description="Helical" evidence="5">
    <location>
        <begin position="66"/>
        <end position="84"/>
    </location>
</feature>
<proteinExistence type="predicted"/>
<keyword evidence="8" id="KW-1185">Reference proteome</keyword>
<evidence type="ECO:0000256" key="2">
    <source>
        <dbReference type="ARBA" id="ARBA00022692"/>
    </source>
</evidence>
<reference evidence="7 8" key="1">
    <citation type="submission" date="2019-08" db="EMBL/GenBank/DDBJ databases">
        <title>In-depth cultivation of the pig gut microbiome towards novel bacterial diversity and tailored functional studies.</title>
        <authorList>
            <person name="Wylensek D."/>
            <person name="Hitch T.C.A."/>
            <person name="Clavel T."/>
        </authorList>
    </citation>
    <scope>NUCLEOTIDE SEQUENCE [LARGE SCALE GENOMIC DNA]</scope>
    <source>
        <strain evidence="7 8">WCA-SAB-591-4A-A</strain>
    </source>
</reference>
<keyword evidence="4 5" id="KW-0472">Membrane</keyword>
<feature type="transmembrane region" description="Helical" evidence="5">
    <location>
        <begin position="27"/>
        <end position="46"/>
    </location>
</feature>
<dbReference type="Pfam" id="PF01794">
    <property type="entry name" value="Ferric_reduct"/>
    <property type="match status" value="1"/>
</dbReference>
<dbReference type="Proteomes" id="UP000440713">
    <property type="component" value="Unassembled WGS sequence"/>
</dbReference>
<dbReference type="RefSeq" id="WP_154537820.1">
    <property type="nucleotide sequence ID" value="NZ_VUNE01000002.1"/>
</dbReference>
<feature type="transmembrane region" description="Helical" evidence="5">
    <location>
        <begin position="177"/>
        <end position="194"/>
    </location>
</feature>
<name>A0A6N7XCL1_9FIRM</name>
<evidence type="ECO:0000256" key="3">
    <source>
        <dbReference type="ARBA" id="ARBA00022989"/>
    </source>
</evidence>
<keyword evidence="3 5" id="KW-1133">Transmembrane helix</keyword>
<evidence type="ECO:0000259" key="6">
    <source>
        <dbReference type="Pfam" id="PF01794"/>
    </source>
</evidence>
<protein>
    <recommendedName>
        <fullName evidence="6">Ferric oxidoreductase domain-containing protein</fullName>
    </recommendedName>
</protein>
<feature type="transmembrane region" description="Helical" evidence="5">
    <location>
        <begin position="133"/>
        <end position="156"/>
    </location>
</feature>
<evidence type="ECO:0000256" key="5">
    <source>
        <dbReference type="SAM" id="Phobius"/>
    </source>
</evidence>
<dbReference type="AlphaFoldDB" id="A0A6N7XCL1"/>
<evidence type="ECO:0000256" key="4">
    <source>
        <dbReference type="ARBA" id="ARBA00023136"/>
    </source>
</evidence>
<organism evidence="7 8">
    <name type="scientific">Peptostreptococcus porci</name>
    <dbReference type="NCBI Taxonomy" id="2652282"/>
    <lineage>
        <taxon>Bacteria</taxon>
        <taxon>Bacillati</taxon>
        <taxon>Bacillota</taxon>
        <taxon>Clostridia</taxon>
        <taxon>Peptostreptococcales</taxon>
        <taxon>Peptostreptococcaceae</taxon>
        <taxon>Peptostreptococcus</taxon>
    </lineage>
</organism>
<accession>A0A6N7XCL1</accession>
<gene>
    <name evidence="7" type="ORF">FYJ71_05530</name>
</gene>
<evidence type="ECO:0000256" key="1">
    <source>
        <dbReference type="ARBA" id="ARBA00004141"/>
    </source>
</evidence>
<comment type="caution">
    <text evidence="7">The sequence shown here is derived from an EMBL/GenBank/DDBJ whole genome shotgun (WGS) entry which is preliminary data.</text>
</comment>
<dbReference type="InterPro" id="IPR013130">
    <property type="entry name" value="Fe3_Rdtase_TM_dom"/>
</dbReference>
<feature type="transmembrane region" description="Helical" evidence="5">
    <location>
        <begin position="200"/>
        <end position="218"/>
    </location>
</feature>
<dbReference type="GO" id="GO:0016020">
    <property type="term" value="C:membrane"/>
    <property type="evidence" value="ECO:0007669"/>
    <property type="project" value="UniProtKB-SubCell"/>
</dbReference>